<organism evidence="1">
    <name type="scientific">Anguilla anguilla</name>
    <name type="common">European freshwater eel</name>
    <name type="synonym">Muraena anguilla</name>
    <dbReference type="NCBI Taxonomy" id="7936"/>
    <lineage>
        <taxon>Eukaryota</taxon>
        <taxon>Metazoa</taxon>
        <taxon>Chordata</taxon>
        <taxon>Craniata</taxon>
        <taxon>Vertebrata</taxon>
        <taxon>Euteleostomi</taxon>
        <taxon>Actinopterygii</taxon>
        <taxon>Neopterygii</taxon>
        <taxon>Teleostei</taxon>
        <taxon>Anguilliformes</taxon>
        <taxon>Anguillidae</taxon>
        <taxon>Anguilla</taxon>
    </lineage>
</organism>
<accession>A0A0E9PXA8</accession>
<dbReference type="AlphaFoldDB" id="A0A0E9PXA8"/>
<protein>
    <submittedName>
        <fullName evidence="1">Uncharacterized protein</fullName>
    </submittedName>
</protein>
<reference evidence="1" key="2">
    <citation type="journal article" date="2015" name="Fish Shellfish Immunol.">
        <title>Early steps in the European eel (Anguilla anguilla)-Vibrio vulnificus interaction in the gills: Role of the RtxA13 toxin.</title>
        <authorList>
            <person name="Callol A."/>
            <person name="Pajuelo D."/>
            <person name="Ebbesson L."/>
            <person name="Teles M."/>
            <person name="MacKenzie S."/>
            <person name="Amaro C."/>
        </authorList>
    </citation>
    <scope>NUCLEOTIDE SEQUENCE</scope>
</reference>
<reference evidence="1" key="1">
    <citation type="submission" date="2014-11" db="EMBL/GenBank/DDBJ databases">
        <authorList>
            <person name="Amaro Gonzalez C."/>
        </authorList>
    </citation>
    <scope>NUCLEOTIDE SEQUENCE</scope>
</reference>
<proteinExistence type="predicted"/>
<dbReference type="EMBL" id="GBXM01099438">
    <property type="protein sequence ID" value="JAH09139.1"/>
    <property type="molecule type" value="Transcribed_RNA"/>
</dbReference>
<name>A0A0E9PXA8_ANGAN</name>
<evidence type="ECO:0000313" key="1">
    <source>
        <dbReference type="EMBL" id="JAH09139.1"/>
    </source>
</evidence>
<sequence>MSLTVYSDKTSSFNTRS</sequence>